<dbReference type="Proteomes" id="UP000321638">
    <property type="component" value="Unassembled WGS sequence"/>
</dbReference>
<dbReference type="CDD" id="cd00009">
    <property type="entry name" value="AAA"/>
    <property type="match status" value="1"/>
</dbReference>
<dbReference type="AlphaFoldDB" id="A0A5C8PDG7"/>
<gene>
    <name evidence="3" type="ORF">FHP25_28320</name>
</gene>
<protein>
    <submittedName>
        <fullName evidence="3">AAA family ATPase</fullName>
    </submittedName>
</protein>
<dbReference type="Gene3D" id="3.40.50.300">
    <property type="entry name" value="P-loop containing nucleotide triphosphate hydrolases"/>
    <property type="match status" value="1"/>
</dbReference>
<dbReference type="InterPro" id="IPR011704">
    <property type="entry name" value="ATPase_dyneun-rel_AAA"/>
</dbReference>
<dbReference type="RefSeq" id="WP_147850360.1">
    <property type="nucleotide sequence ID" value="NZ_VDUZ01000039.1"/>
</dbReference>
<evidence type="ECO:0000256" key="1">
    <source>
        <dbReference type="SAM" id="MobiDB-lite"/>
    </source>
</evidence>
<reference evidence="3 4" key="1">
    <citation type="submission" date="2019-06" db="EMBL/GenBank/DDBJ databases">
        <title>New taxonomy in bacterial strain CC-CFT640, isolated from vineyard.</title>
        <authorList>
            <person name="Lin S.-Y."/>
            <person name="Tsai C.-F."/>
            <person name="Young C.-C."/>
        </authorList>
    </citation>
    <scope>NUCLEOTIDE SEQUENCE [LARGE SCALE GENOMIC DNA]</scope>
    <source>
        <strain evidence="3 4">CC-CFT640</strain>
    </source>
</reference>
<evidence type="ECO:0000313" key="4">
    <source>
        <dbReference type="Proteomes" id="UP000321638"/>
    </source>
</evidence>
<dbReference type="PANTHER" id="PTHR37291:SF1">
    <property type="entry name" value="TYPE IV METHYL-DIRECTED RESTRICTION ENZYME ECOKMCRB SUBUNIT"/>
    <property type="match status" value="1"/>
</dbReference>
<feature type="domain" description="AAA+ ATPase" evidence="2">
    <location>
        <begin position="457"/>
        <end position="642"/>
    </location>
</feature>
<dbReference type="OrthoDB" id="9781481at2"/>
<dbReference type="InterPro" id="IPR003593">
    <property type="entry name" value="AAA+_ATPase"/>
</dbReference>
<dbReference type="EMBL" id="VDUZ01000039">
    <property type="protein sequence ID" value="TXL71777.1"/>
    <property type="molecule type" value="Genomic_DNA"/>
</dbReference>
<dbReference type="GO" id="GO:0016887">
    <property type="term" value="F:ATP hydrolysis activity"/>
    <property type="evidence" value="ECO:0007669"/>
    <property type="project" value="InterPro"/>
</dbReference>
<dbReference type="SMART" id="SM00382">
    <property type="entry name" value="AAA"/>
    <property type="match status" value="1"/>
</dbReference>
<dbReference type="GO" id="GO:0005524">
    <property type="term" value="F:ATP binding"/>
    <property type="evidence" value="ECO:0007669"/>
    <property type="project" value="InterPro"/>
</dbReference>
<keyword evidence="4" id="KW-1185">Reference proteome</keyword>
<comment type="caution">
    <text evidence="3">The sequence shown here is derived from an EMBL/GenBank/DDBJ whole genome shotgun (WGS) entry which is preliminary data.</text>
</comment>
<feature type="compositionally biased region" description="Acidic residues" evidence="1">
    <location>
        <begin position="773"/>
        <end position="785"/>
    </location>
</feature>
<dbReference type="InterPro" id="IPR052934">
    <property type="entry name" value="Methyl-DNA_Rec/Restrict_Enz"/>
</dbReference>
<dbReference type="InterPro" id="IPR027417">
    <property type="entry name" value="P-loop_NTPase"/>
</dbReference>
<dbReference type="Pfam" id="PF07728">
    <property type="entry name" value="AAA_5"/>
    <property type="match status" value="1"/>
</dbReference>
<sequence length="791" mass="87687">MNKDVHDILNRYIAAELGRSFVLPDVTELSRQRSAFLAHFGPEQLAKMSGPDLLRLLPHNASNDQPMDYWLEFKNDGEFNFALFGSIAGGSAAKFGPWQEKKTGAWRSKLEGGREIPNISEADALTALEERRAELLNAVEAVGAFHGKEAKDIDPQKFQKAVEDAAPRWSKSAWMHKYLHLVFPDLVTWNATTSWSEATLYYVGEKPRWEGLYAIDIQIIRFWNSLPTLVEVPVQLRYRVGKGLIPRDHWCLGLAGEVDAWKEMLAHEHLALGPSKVGSLAEAIALNKKSDISVVVRTAFQDASLDAHSTEARNLIELVYRLEEGSLVALLSDASTVEAVGIVTGSYRFKQGAKRPHEVPVRWVHNRSFEVSTPISELGTGLVSLEPTHPAVADIEASLLVNGIGPASWPNFNSLADTPSVLLPKVVSGAAHSSGVKVDPPPPLEGIARQVVDMLDRKRQVILYGPPGTGKTYHAERIALEVIARHNFNCLPSQLSDRQRDMVYGRGGTDPFIATCTFHPMYSYEDFIEGYRPDGDGFKLEPGIFKKMVTAAQAQPAKRFVLIIDEINRGNIPKIFGELITLIETSKRATTSAMLPLSKEPFTVTDNLLVIGTMNTADRSILLLDTALRRRFAFKELLPEPHLLRTGSIADVALSTWLRAINRRIVEQLGRDGRNLQVGHAYFMSGGKPAATISRIGEIVRDELWPLLQEYCYEDPNKLANILAADRGGVFDRDTANLRFELFEPGREDALAQALTAIVTPDDKKHDAVLGDDLPDDEDLEEPHDDEGPKA</sequence>
<dbReference type="PANTHER" id="PTHR37291">
    <property type="entry name" value="5-METHYLCYTOSINE-SPECIFIC RESTRICTION ENZYME B"/>
    <property type="match status" value="1"/>
</dbReference>
<organism evidence="3 4">
    <name type="scientific">Vineibacter terrae</name>
    <dbReference type="NCBI Taxonomy" id="2586908"/>
    <lineage>
        <taxon>Bacteria</taxon>
        <taxon>Pseudomonadati</taxon>
        <taxon>Pseudomonadota</taxon>
        <taxon>Alphaproteobacteria</taxon>
        <taxon>Hyphomicrobiales</taxon>
        <taxon>Vineibacter</taxon>
    </lineage>
</organism>
<proteinExistence type="predicted"/>
<feature type="region of interest" description="Disordered" evidence="1">
    <location>
        <begin position="765"/>
        <end position="791"/>
    </location>
</feature>
<name>A0A5C8PDG7_9HYPH</name>
<dbReference type="SUPFAM" id="SSF52540">
    <property type="entry name" value="P-loop containing nucleoside triphosphate hydrolases"/>
    <property type="match status" value="1"/>
</dbReference>
<evidence type="ECO:0000313" key="3">
    <source>
        <dbReference type="EMBL" id="TXL71777.1"/>
    </source>
</evidence>
<evidence type="ECO:0000259" key="2">
    <source>
        <dbReference type="SMART" id="SM00382"/>
    </source>
</evidence>
<accession>A0A5C8PDG7</accession>